<keyword evidence="4" id="KW-1185">Reference proteome</keyword>
<feature type="transmembrane region" description="Helical" evidence="2">
    <location>
        <begin position="97"/>
        <end position="115"/>
    </location>
</feature>
<evidence type="ECO:0000256" key="1">
    <source>
        <dbReference type="SAM" id="MobiDB-lite"/>
    </source>
</evidence>
<keyword evidence="2" id="KW-0472">Membrane</keyword>
<feature type="transmembrane region" description="Helical" evidence="2">
    <location>
        <begin position="45"/>
        <end position="63"/>
    </location>
</feature>
<dbReference type="EMBL" id="VFPQ01000001">
    <property type="protein sequence ID" value="TQM73897.1"/>
    <property type="molecule type" value="Genomic_DNA"/>
</dbReference>
<protein>
    <recommendedName>
        <fullName evidence="5">Integral membrane protein</fullName>
    </recommendedName>
</protein>
<evidence type="ECO:0008006" key="5">
    <source>
        <dbReference type="Google" id="ProtNLM"/>
    </source>
</evidence>
<proteinExistence type="predicted"/>
<feature type="region of interest" description="Disordered" evidence="1">
    <location>
        <begin position="125"/>
        <end position="174"/>
    </location>
</feature>
<evidence type="ECO:0000256" key="2">
    <source>
        <dbReference type="SAM" id="Phobius"/>
    </source>
</evidence>
<reference evidence="3 4" key="1">
    <citation type="submission" date="2019-06" db="EMBL/GenBank/DDBJ databases">
        <title>Sequencing the genomes of 1000 actinobacteria strains.</title>
        <authorList>
            <person name="Klenk H.-P."/>
        </authorList>
    </citation>
    <scope>NUCLEOTIDE SEQUENCE [LARGE SCALE GENOMIC DNA]</scope>
    <source>
        <strain evidence="3 4">DSM 43186</strain>
    </source>
</reference>
<comment type="caution">
    <text evidence="3">The sequence shown here is derived from an EMBL/GenBank/DDBJ whole genome shotgun (WGS) entry which is preliminary data.</text>
</comment>
<keyword evidence="2" id="KW-0812">Transmembrane</keyword>
<dbReference type="Proteomes" id="UP000319213">
    <property type="component" value="Unassembled WGS sequence"/>
</dbReference>
<keyword evidence="2" id="KW-1133">Transmembrane helix</keyword>
<dbReference type="AlphaFoldDB" id="A0A543ITM4"/>
<dbReference type="RefSeq" id="WP_189136307.1">
    <property type="nucleotide sequence ID" value="NZ_BMPV01000012.1"/>
</dbReference>
<evidence type="ECO:0000313" key="3">
    <source>
        <dbReference type="EMBL" id="TQM73897.1"/>
    </source>
</evidence>
<name>A0A543ITM4_9ACTN</name>
<organism evidence="3 4">
    <name type="scientific">Thermopolyspora flexuosa</name>
    <dbReference type="NCBI Taxonomy" id="103836"/>
    <lineage>
        <taxon>Bacteria</taxon>
        <taxon>Bacillati</taxon>
        <taxon>Actinomycetota</taxon>
        <taxon>Actinomycetes</taxon>
        <taxon>Streptosporangiales</taxon>
        <taxon>Streptosporangiaceae</taxon>
        <taxon>Thermopolyspora</taxon>
    </lineage>
</organism>
<accession>A0A543ITM4</accession>
<gene>
    <name evidence="3" type="ORF">FHX40_0555</name>
</gene>
<sequence length="174" mass="17608">MSKPPFTLVIAAAVLALEGLCVLGLGGYVAVMTVIGRPRDLASSIAEAAIGVVFGAALIWVAWGAFGAQRWSRSPGVLAQIFALPVAITLIQSGRQLAGAALLVAALTAIATLLAPPSTRVLYDGVFPDGPAEDGGTAPPDSGPAKGTAKPGEGRKEPKGKRSGTGRGRDSRPR</sequence>
<feature type="transmembrane region" description="Helical" evidence="2">
    <location>
        <begin position="75"/>
        <end position="91"/>
    </location>
</feature>
<evidence type="ECO:0000313" key="4">
    <source>
        <dbReference type="Proteomes" id="UP000319213"/>
    </source>
</evidence>